<feature type="region of interest" description="Disordered" evidence="4">
    <location>
        <begin position="352"/>
        <end position="378"/>
    </location>
</feature>
<evidence type="ECO:0000259" key="6">
    <source>
        <dbReference type="PROSITE" id="PS51294"/>
    </source>
</evidence>
<comment type="caution">
    <text evidence="7">The sequence shown here is derived from an EMBL/GenBank/DDBJ whole genome shotgun (WGS) entry which is preliminary data.</text>
</comment>
<feature type="compositionally biased region" description="Polar residues" evidence="4">
    <location>
        <begin position="363"/>
        <end position="372"/>
    </location>
</feature>
<dbReference type="PANTHER" id="PTHR46267">
    <property type="entry name" value="SINGLE MYB HISTONE 4"/>
    <property type="match status" value="1"/>
</dbReference>
<dbReference type="GO" id="GO:0003691">
    <property type="term" value="F:double-stranded telomeric DNA binding"/>
    <property type="evidence" value="ECO:0007669"/>
    <property type="project" value="InterPro"/>
</dbReference>
<dbReference type="PANTHER" id="PTHR46267:SF15">
    <property type="entry name" value="WINGED HELIX-TURN-HELIX TRANSCRIPTION REPRESSOR DNA-BINDING PROTEIN-RELATED"/>
    <property type="match status" value="1"/>
</dbReference>
<feature type="domain" description="Myb-like" evidence="5">
    <location>
        <begin position="50"/>
        <end position="106"/>
    </location>
</feature>
<dbReference type="InterPro" id="IPR001005">
    <property type="entry name" value="SANT/Myb"/>
</dbReference>
<gene>
    <name evidence="7" type="ORF">BCR44DRAFT_1432999</name>
</gene>
<dbReference type="SUPFAM" id="SSF46689">
    <property type="entry name" value="Homeodomain-like"/>
    <property type="match status" value="1"/>
</dbReference>
<keyword evidence="3" id="KW-0539">Nucleus</keyword>
<sequence>MLPPPMPAPSYAAARPAIPVTISCVSPGTSEGTGTGGTAVTSVNAGTGKKLQRKRKRWTKEEEGFLWAGVQKHGVGAWSVILADAEYTFDPQRTAVDLKDKWRVLTVRRPPTAPPPPIDPSTLPRAPPPNKRAREVSPERTNRTIAVAAIISPAAESHSPPLPTPTPSSLGGRTSQPESRKQSPAAAAEQEVRGRSRSRSSSLSPLPPASVWSSIQSDWSASFSALPPPDTWLTGPVCSLLPDDLRSASMDPLFSSGRVAAASPTSPQPQPTQPPPQTFTSPSSAVSATAAPMCPFAARLTSASAPDVVETSSDLTHEFEYHDYSADESDDDSGNDNQWSMPAMARGEALFPFANSPVGNPDQPFSSTAAESQDSDRLHTPATSARFFGAFNPPPTAPPPATPPTDSRTALKAELTDAITRARIAGDELKAHHESIVLKLMTSSGRSVQHVSPIASPRLRPLDARPLARAVVTANDPVHAAMAKASASASGRKRGRSEPAPVARRRVISSARRSGAEHMGQALIPHAISEATDLALAEMLDAALQLDESTRTAALRLLGNRAFARNSSRLESLAFRALRLTTTDILRMGMHPSEATLPDDPVAAAAAVKPSEHMYARIKKGHSHMQAKLLQAAAANGSRALTN</sequence>
<dbReference type="Gene3D" id="1.10.246.220">
    <property type="match status" value="1"/>
</dbReference>
<feature type="region of interest" description="Disordered" evidence="4">
    <location>
        <begin position="484"/>
        <end position="511"/>
    </location>
</feature>
<evidence type="ECO:0000259" key="5">
    <source>
        <dbReference type="PROSITE" id="PS50090"/>
    </source>
</evidence>
<evidence type="ECO:0000313" key="7">
    <source>
        <dbReference type="EMBL" id="ORZ36218.1"/>
    </source>
</evidence>
<dbReference type="InterPro" id="IPR009057">
    <property type="entry name" value="Homeodomain-like_sf"/>
</dbReference>
<evidence type="ECO:0000256" key="4">
    <source>
        <dbReference type="SAM" id="MobiDB-lite"/>
    </source>
</evidence>
<dbReference type="CDD" id="cd11660">
    <property type="entry name" value="SANT_TRF"/>
    <property type="match status" value="1"/>
</dbReference>
<feature type="region of interest" description="Disordered" evidence="4">
    <location>
        <begin position="257"/>
        <end position="286"/>
    </location>
</feature>
<feature type="compositionally biased region" description="Pro residues" evidence="4">
    <location>
        <begin position="266"/>
        <end position="277"/>
    </location>
</feature>
<dbReference type="GO" id="GO:0005634">
    <property type="term" value="C:nucleus"/>
    <property type="evidence" value="ECO:0007669"/>
    <property type="project" value="UniProtKB-SubCell"/>
</dbReference>
<dbReference type="SMART" id="SM00717">
    <property type="entry name" value="SANT"/>
    <property type="match status" value="1"/>
</dbReference>
<name>A0A1Y2HNQ4_9FUNG</name>
<dbReference type="PROSITE" id="PS51294">
    <property type="entry name" value="HTH_MYB"/>
    <property type="match status" value="1"/>
</dbReference>
<dbReference type="InterPro" id="IPR044597">
    <property type="entry name" value="SMH1-6"/>
</dbReference>
<dbReference type="Proteomes" id="UP000193411">
    <property type="component" value="Unassembled WGS sequence"/>
</dbReference>
<evidence type="ECO:0000256" key="1">
    <source>
        <dbReference type="ARBA" id="ARBA00004123"/>
    </source>
</evidence>
<feature type="domain" description="HTH myb-type" evidence="6">
    <location>
        <begin position="53"/>
        <end position="110"/>
    </location>
</feature>
<feature type="compositionally biased region" description="Low complexity" evidence="4">
    <location>
        <begin position="38"/>
        <end position="48"/>
    </location>
</feature>
<keyword evidence="2" id="KW-0238">DNA-binding</keyword>
<reference evidence="7 8" key="1">
    <citation type="submission" date="2016-07" db="EMBL/GenBank/DDBJ databases">
        <title>Pervasive Adenine N6-methylation of Active Genes in Fungi.</title>
        <authorList>
            <consortium name="DOE Joint Genome Institute"/>
            <person name="Mondo S.J."/>
            <person name="Dannebaum R.O."/>
            <person name="Kuo R.C."/>
            <person name="Labutti K."/>
            <person name="Haridas S."/>
            <person name="Kuo A."/>
            <person name="Salamov A."/>
            <person name="Ahrendt S.R."/>
            <person name="Lipzen A."/>
            <person name="Sullivan W."/>
            <person name="Andreopoulos W.B."/>
            <person name="Clum A."/>
            <person name="Lindquist E."/>
            <person name="Daum C."/>
            <person name="Ramamoorthy G.K."/>
            <person name="Gryganskyi A."/>
            <person name="Culley D."/>
            <person name="Magnuson J.K."/>
            <person name="James T.Y."/>
            <person name="O'Malley M.A."/>
            <person name="Stajich J.E."/>
            <person name="Spatafora J.W."/>
            <person name="Visel A."/>
            <person name="Grigoriev I.V."/>
        </authorList>
    </citation>
    <scope>NUCLEOTIDE SEQUENCE [LARGE SCALE GENOMIC DNA]</scope>
    <source>
        <strain evidence="7 8">PL171</strain>
    </source>
</reference>
<feature type="compositionally biased region" description="Pro residues" evidence="4">
    <location>
        <begin position="111"/>
        <end position="130"/>
    </location>
</feature>
<evidence type="ECO:0000313" key="8">
    <source>
        <dbReference type="Proteomes" id="UP000193411"/>
    </source>
</evidence>
<dbReference type="STRING" id="765915.A0A1Y2HNQ4"/>
<evidence type="ECO:0000256" key="2">
    <source>
        <dbReference type="ARBA" id="ARBA00023125"/>
    </source>
</evidence>
<keyword evidence="8" id="KW-1185">Reference proteome</keyword>
<evidence type="ECO:0000256" key="3">
    <source>
        <dbReference type="ARBA" id="ARBA00023242"/>
    </source>
</evidence>
<protein>
    <submittedName>
        <fullName evidence="7">Uncharacterized protein</fullName>
    </submittedName>
</protein>
<dbReference type="AlphaFoldDB" id="A0A1Y2HNQ4"/>
<feature type="region of interest" description="Disordered" evidence="4">
    <location>
        <begin position="29"/>
        <end position="56"/>
    </location>
</feature>
<proteinExistence type="predicted"/>
<dbReference type="OrthoDB" id="608866at2759"/>
<dbReference type="Pfam" id="PF00249">
    <property type="entry name" value="Myb_DNA-binding"/>
    <property type="match status" value="1"/>
</dbReference>
<dbReference type="InterPro" id="IPR017930">
    <property type="entry name" value="Myb_dom"/>
</dbReference>
<accession>A0A1Y2HNQ4</accession>
<organism evidence="7 8">
    <name type="scientific">Catenaria anguillulae PL171</name>
    <dbReference type="NCBI Taxonomy" id="765915"/>
    <lineage>
        <taxon>Eukaryota</taxon>
        <taxon>Fungi</taxon>
        <taxon>Fungi incertae sedis</taxon>
        <taxon>Blastocladiomycota</taxon>
        <taxon>Blastocladiomycetes</taxon>
        <taxon>Blastocladiales</taxon>
        <taxon>Catenariaceae</taxon>
        <taxon>Catenaria</taxon>
    </lineage>
</organism>
<feature type="region of interest" description="Disordered" evidence="4">
    <location>
        <begin position="107"/>
        <end position="211"/>
    </location>
</feature>
<feature type="compositionally biased region" description="Low complexity" evidence="4">
    <location>
        <begin position="199"/>
        <end position="211"/>
    </location>
</feature>
<dbReference type="PROSITE" id="PS50090">
    <property type="entry name" value="MYB_LIKE"/>
    <property type="match status" value="1"/>
</dbReference>
<feature type="compositionally biased region" description="Basic and acidic residues" evidence="4">
    <location>
        <begin position="132"/>
        <end position="142"/>
    </location>
</feature>
<dbReference type="EMBL" id="MCFL01000018">
    <property type="protein sequence ID" value="ORZ36218.1"/>
    <property type="molecule type" value="Genomic_DNA"/>
</dbReference>
<comment type="subcellular location">
    <subcellularLocation>
        <location evidence="1">Nucleus</location>
    </subcellularLocation>
</comment>